<keyword evidence="3" id="KW-1185">Reference proteome</keyword>
<feature type="region of interest" description="Disordered" evidence="1">
    <location>
        <begin position="1"/>
        <end position="23"/>
    </location>
</feature>
<dbReference type="EMBL" id="BMVW01000009">
    <property type="protein sequence ID" value="GGZ20969.1"/>
    <property type="molecule type" value="Genomic_DNA"/>
</dbReference>
<dbReference type="Proteomes" id="UP000622166">
    <property type="component" value="Unassembled WGS sequence"/>
</dbReference>
<accession>A0A918PTT1</accession>
<protein>
    <submittedName>
        <fullName evidence="2">Uncharacterized protein</fullName>
    </submittedName>
</protein>
<dbReference type="AlphaFoldDB" id="A0A918PTT1"/>
<evidence type="ECO:0000256" key="1">
    <source>
        <dbReference type="SAM" id="MobiDB-lite"/>
    </source>
</evidence>
<organism evidence="2 3">
    <name type="scientific">Streptomyces poonensis</name>
    <dbReference type="NCBI Taxonomy" id="68255"/>
    <lineage>
        <taxon>Bacteria</taxon>
        <taxon>Bacillati</taxon>
        <taxon>Actinomycetota</taxon>
        <taxon>Actinomycetes</taxon>
        <taxon>Kitasatosporales</taxon>
        <taxon>Streptomycetaceae</taxon>
        <taxon>Streptomyces</taxon>
    </lineage>
</organism>
<evidence type="ECO:0000313" key="3">
    <source>
        <dbReference type="Proteomes" id="UP000622166"/>
    </source>
</evidence>
<gene>
    <name evidence="2" type="ORF">GCM10010365_46650</name>
</gene>
<reference evidence="2" key="2">
    <citation type="submission" date="2020-09" db="EMBL/GenBank/DDBJ databases">
        <authorList>
            <person name="Sun Q."/>
            <person name="Ohkuma M."/>
        </authorList>
    </citation>
    <scope>NUCLEOTIDE SEQUENCE</scope>
    <source>
        <strain evidence="2">JCM 4815</strain>
    </source>
</reference>
<proteinExistence type="predicted"/>
<comment type="caution">
    <text evidence="2">The sequence shown here is derived from an EMBL/GenBank/DDBJ whole genome shotgun (WGS) entry which is preliminary data.</text>
</comment>
<evidence type="ECO:0000313" key="2">
    <source>
        <dbReference type="EMBL" id="GGZ20969.1"/>
    </source>
</evidence>
<name>A0A918PTT1_9ACTN</name>
<reference evidence="2" key="1">
    <citation type="journal article" date="2014" name="Int. J. Syst. Evol. Microbiol.">
        <title>Complete genome sequence of Corynebacterium casei LMG S-19264T (=DSM 44701T), isolated from a smear-ripened cheese.</title>
        <authorList>
            <consortium name="US DOE Joint Genome Institute (JGI-PGF)"/>
            <person name="Walter F."/>
            <person name="Albersmeier A."/>
            <person name="Kalinowski J."/>
            <person name="Ruckert C."/>
        </authorList>
    </citation>
    <scope>NUCLEOTIDE SEQUENCE</scope>
    <source>
        <strain evidence="2">JCM 4815</strain>
    </source>
</reference>
<sequence>MRRTPPGVGAWPRGGRAQPLHPGPCPLDLSGHLATAAMHRITHYEITNILDPAHATPITCASASLLWNFRQ</sequence>